<dbReference type="Gene3D" id="1.10.287.130">
    <property type="match status" value="1"/>
</dbReference>
<feature type="transmembrane region" description="Helical" evidence="6">
    <location>
        <begin position="290"/>
        <end position="313"/>
    </location>
</feature>
<comment type="catalytic activity">
    <reaction evidence="1">
        <text>ATP + protein L-histidine = ADP + protein N-phospho-L-histidine.</text>
        <dbReference type="EC" id="2.7.13.3"/>
    </reaction>
</comment>
<keyword evidence="6" id="KW-0472">Membrane</keyword>
<evidence type="ECO:0000256" key="4">
    <source>
        <dbReference type="ARBA" id="ARBA00023012"/>
    </source>
</evidence>
<feature type="modified residue" description="4-aspartylphosphate" evidence="5">
    <location>
        <position position="816"/>
    </location>
</feature>
<feature type="domain" description="Histidine kinase" evidence="7">
    <location>
        <begin position="389"/>
        <end position="610"/>
    </location>
</feature>
<dbReference type="Pfam" id="PF00512">
    <property type="entry name" value="HisKA"/>
    <property type="match status" value="1"/>
</dbReference>
<dbReference type="CDD" id="cd17546">
    <property type="entry name" value="REC_hyHK_CKI1_RcsC-like"/>
    <property type="match status" value="1"/>
</dbReference>
<dbReference type="InterPro" id="IPR036890">
    <property type="entry name" value="HATPase_C_sf"/>
</dbReference>
<evidence type="ECO:0000259" key="7">
    <source>
        <dbReference type="PROSITE" id="PS50109"/>
    </source>
</evidence>
<dbReference type="SUPFAM" id="SSF55874">
    <property type="entry name" value="ATPase domain of HSP90 chaperone/DNA topoisomerase II/histidine kinase"/>
    <property type="match status" value="1"/>
</dbReference>
<dbReference type="InterPro" id="IPR003594">
    <property type="entry name" value="HATPase_dom"/>
</dbReference>
<dbReference type="EC" id="2.7.13.3" evidence="2"/>
<dbReference type="Gene3D" id="6.10.340.10">
    <property type="match status" value="1"/>
</dbReference>
<keyword evidence="6" id="KW-0812">Transmembrane</keyword>
<keyword evidence="4" id="KW-0902">Two-component regulatory system</keyword>
<dbReference type="SMART" id="SM00388">
    <property type="entry name" value="HisKA"/>
    <property type="match status" value="1"/>
</dbReference>
<sequence>MNLLNRISIKTRMLALVLLPLFFAAWVTVLEVQNQKQNVEALNVLNNKVTFLEHFSVLNSKIIQSREQLYTQNKPFILSDFTPLISNFPQLLDSAFTPNNNEEIKAWFDSTKEALSESPDVTLEGIADWSIWMAELQTQALILLEKDNVDVPEQISQNLTILYQLQWLSLWSAEEKWLISQLLTNKNDAELLAQLSMTVERQQLYVERFINISAKPEQVNLLLETFSDKAFEQSYQLRSHILLEDNLVGSPESNLKAFSQRLSLVQFVIATFNEQLTSNVHDEIAQSKNLIIIFCAALFASLLLIGVIGANLYNRILKYLHHVINTMSEIENTHDYSNKINESGSDELTNFSKKLNNLINERFLNDGKILRAKADAERANQAKSSFLANMSHEIRTPLNGIIGMSEILGGTKLSAVQNEYLETIETSSHTLLLLINDILDLSKIESGNLTITYSDTNICEVVYDTLTMVLAKVVEKDLDLQVDIPVTTPHLVSLDEHRMRQVLMNLLSNAVKFTNEGGIKVAISCQFDEPPYANMQIKVYDSGIGIEEDKQQQIFSPFVQEDGSITREFGGTGLGLAICKQLVELMGGDIIITSEKGKGSCFSVELKARIIAQEAPEKNEFKHLTSALISNNNQIINTLENACLLQGMKLNYQYASSFDLLQDKQHFDVLFVDNCSISRDALATLPELLSEKDIFTIAINTPSEQRTLDNIDSTVTLPLLGRRFSNAIRNGIENRVQRNKAAQLTENAANDPDASVTPADSKMKVVVMIVEDNLVNQKVASLLVKQAGFDFVIANNGQEAVELVSQGETINAILMDCMMPIMDGFTATEKIREWEKINAVKRLPIIALTASVLDQDIKKCFESGMDDYLAKPFKKDALLDKLNLVSN</sequence>
<dbReference type="PANTHER" id="PTHR45339">
    <property type="entry name" value="HYBRID SIGNAL TRANSDUCTION HISTIDINE KINASE J"/>
    <property type="match status" value="1"/>
</dbReference>
<keyword evidence="6" id="KW-1133">Transmembrane helix</keyword>
<dbReference type="GO" id="GO:0005524">
    <property type="term" value="F:ATP binding"/>
    <property type="evidence" value="ECO:0007669"/>
    <property type="project" value="UniProtKB-KW"/>
</dbReference>
<dbReference type="SMART" id="SM00448">
    <property type="entry name" value="REC"/>
    <property type="match status" value="1"/>
</dbReference>
<organism evidence="9 10">
    <name type="scientific">Shewanella youngdeokensis</name>
    <dbReference type="NCBI Taxonomy" id="2999068"/>
    <lineage>
        <taxon>Bacteria</taxon>
        <taxon>Pseudomonadati</taxon>
        <taxon>Pseudomonadota</taxon>
        <taxon>Gammaproteobacteria</taxon>
        <taxon>Alteromonadales</taxon>
        <taxon>Shewanellaceae</taxon>
        <taxon>Shewanella</taxon>
    </lineage>
</organism>
<evidence type="ECO:0000256" key="2">
    <source>
        <dbReference type="ARBA" id="ARBA00012438"/>
    </source>
</evidence>
<dbReference type="RefSeq" id="WP_310472700.1">
    <property type="nucleotide sequence ID" value="NZ_CP136522.1"/>
</dbReference>
<keyword evidence="3 5" id="KW-0597">Phosphoprotein</keyword>
<dbReference type="PRINTS" id="PR00344">
    <property type="entry name" value="BCTRLSENSOR"/>
</dbReference>
<evidence type="ECO:0000256" key="1">
    <source>
        <dbReference type="ARBA" id="ARBA00000085"/>
    </source>
</evidence>
<dbReference type="Proteomes" id="UP001529491">
    <property type="component" value="Chromosome"/>
</dbReference>
<dbReference type="CDD" id="cd00082">
    <property type="entry name" value="HisKA"/>
    <property type="match status" value="1"/>
</dbReference>
<dbReference type="PROSITE" id="PS50109">
    <property type="entry name" value="HIS_KIN"/>
    <property type="match status" value="1"/>
</dbReference>
<dbReference type="InterPro" id="IPR004358">
    <property type="entry name" value="Sig_transdc_His_kin-like_C"/>
</dbReference>
<evidence type="ECO:0000256" key="5">
    <source>
        <dbReference type="PROSITE-ProRule" id="PRU00169"/>
    </source>
</evidence>
<dbReference type="Gene3D" id="3.40.50.2300">
    <property type="match status" value="1"/>
</dbReference>
<dbReference type="SUPFAM" id="SSF47384">
    <property type="entry name" value="Homodimeric domain of signal transducing histidine kinase"/>
    <property type="match status" value="1"/>
</dbReference>
<dbReference type="InterPro" id="IPR001789">
    <property type="entry name" value="Sig_transdc_resp-reg_receiver"/>
</dbReference>
<accession>A0ABZ0JXN9</accession>
<dbReference type="SUPFAM" id="SSF52172">
    <property type="entry name" value="CheY-like"/>
    <property type="match status" value="1"/>
</dbReference>
<reference evidence="9 10" key="1">
    <citation type="submission" date="2023-10" db="EMBL/GenBank/DDBJ databases">
        <title>Complete genome sequence of Shewanella sp. DAU334.</title>
        <authorList>
            <person name="Lee Y.-S."/>
            <person name="Jeong H.-R."/>
            <person name="Hwang E.-J."/>
            <person name="Choi Y.-L."/>
            <person name="Kim G.-D."/>
        </authorList>
    </citation>
    <scope>NUCLEOTIDE SEQUENCE [LARGE SCALE GENOMIC DNA]</scope>
    <source>
        <strain evidence="9 10">DAU334</strain>
    </source>
</reference>
<dbReference type="Pfam" id="PF00072">
    <property type="entry name" value="Response_reg"/>
    <property type="match status" value="1"/>
</dbReference>
<evidence type="ECO:0000313" key="9">
    <source>
        <dbReference type="EMBL" id="WOT05063.1"/>
    </source>
</evidence>
<gene>
    <name evidence="9" type="ORF">RGE70_17475</name>
</gene>
<dbReference type="InterPro" id="IPR036097">
    <property type="entry name" value="HisK_dim/P_sf"/>
</dbReference>
<evidence type="ECO:0000259" key="8">
    <source>
        <dbReference type="PROSITE" id="PS50110"/>
    </source>
</evidence>
<keyword evidence="9" id="KW-0067">ATP-binding</keyword>
<dbReference type="PANTHER" id="PTHR45339:SF1">
    <property type="entry name" value="HYBRID SIGNAL TRANSDUCTION HISTIDINE KINASE J"/>
    <property type="match status" value="1"/>
</dbReference>
<dbReference type="CDD" id="cd16922">
    <property type="entry name" value="HATPase_EvgS-ArcB-TorS-like"/>
    <property type="match status" value="1"/>
</dbReference>
<dbReference type="EMBL" id="CP136522">
    <property type="protein sequence ID" value="WOT05063.1"/>
    <property type="molecule type" value="Genomic_DNA"/>
</dbReference>
<evidence type="ECO:0000313" key="10">
    <source>
        <dbReference type="Proteomes" id="UP001529491"/>
    </source>
</evidence>
<keyword evidence="10" id="KW-1185">Reference proteome</keyword>
<dbReference type="Gene3D" id="3.30.565.10">
    <property type="entry name" value="Histidine kinase-like ATPase, C-terminal domain"/>
    <property type="match status" value="1"/>
</dbReference>
<protein>
    <recommendedName>
        <fullName evidence="2">histidine kinase</fullName>
        <ecNumber evidence="2">2.7.13.3</ecNumber>
    </recommendedName>
</protein>
<name>A0ABZ0JXN9_9GAMM</name>
<feature type="domain" description="Response regulatory" evidence="8">
    <location>
        <begin position="766"/>
        <end position="886"/>
    </location>
</feature>
<evidence type="ECO:0000256" key="6">
    <source>
        <dbReference type="SAM" id="Phobius"/>
    </source>
</evidence>
<evidence type="ECO:0000256" key="3">
    <source>
        <dbReference type="ARBA" id="ARBA00022553"/>
    </source>
</evidence>
<keyword evidence="9" id="KW-0547">Nucleotide-binding</keyword>
<dbReference type="PROSITE" id="PS50110">
    <property type="entry name" value="RESPONSE_REGULATORY"/>
    <property type="match status" value="1"/>
</dbReference>
<dbReference type="InterPro" id="IPR005467">
    <property type="entry name" value="His_kinase_dom"/>
</dbReference>
<dbReference type="Pfam" id="PF02518">
    <property type="entry name" value="HATPase_c"/>
    <property type="match status" value="1"/>
</dbReference>
<dbReference type="InterPro" id="IPR003661">
    <property type="entry name" value="HisK_dim/P_dom"/>
</dbReference>
<proteinExistence type="predicted"/>
<dbReference type="SMART" id="SM00387">
    <property type="entry name" value="HATPase_c"/>
    <property type="match status" value="1"/>
</dbReference>
<dbReference type="InterPro" id="IPR011006">
    <property type="entry name" value="CheY-like_superfamily"/>
</dbReference>